<dbReference type="RefSeq" id="YP_009791512.1">
    <property type="nucleotide sequence ID" value="NC_047839.1"/>
</dbReference>
<evidence type="ECO:0000313" key="1">
    <source>
        <dbReference type="EMBL" id="ASU03371.1"/>
    </source>
</evidence>
<dbReference type="Proteomes" id="UP000222256">
    <property type="component" value="Segment"/>
</dbReference>
<organism evidence="1 2">
    <name type="scientific">Pseudoalteromonas phage J2-1</name>
    <dbReference type="NCBI Taxonomy" id="2023998"/>
    <lineage>
        <taxon>Viruses</taxon>
        <taxon>Duplodnaviria</taxon>
        <taxon>Heunggongvirae</taxon>
        <taxon>Uroviricota</taxon>
        <taxon>Caudoviricetes</taxon>
        <taxon>Qingdaovirus</taxon>
        <taxon>Qingdaovirus J21</taxon>
    </lineage>
</organism>
<protein>
    <recommendedName>
        <fullName evidence="3">Tape measure chaperone</fullName>
    </recommendedName>
</protein>
<sequence>MLPTRKKTIGDKTYTITVLSTWECFKGSRVLLKTIAPIMGEVLDSKNVDEDYATFNKVNTFKDIMSLIAEDMEKPEIDKLIAKMLMGSTNDEGVQFNSFEDLDKDFRGKPALFMEFIFFLFEENFKDFFTENVITKSWGGVLKKVMQTGQSTEE</sequence>
<accession>A0A223LH74</accession>
<keyword evidence="2" id="KW-1185">Reference proteome</keyword>
<proteinExistence type="predicted"/>
<evidence type="ECO:0008006" key="3">
    <source>
        <dbReference type="Google" id="ProtNLM"/>
    </source>
</evidence>
<dbReference type="Pfam" id="PF21822">
    <property type="entry name" value="Phage_TAC_15"/>
    <property type="match status" value="1"/>
</dbReference>
<dbReference type="EMBL" id="MF370964">
    <property type="protein sequence ID" value="ASU03371.1"/>
    <property type="molecule type" value="Genomic_DNA"/>
</dbReference>
<dbReference type="KEGG" id="vg:54981694"/>
<reference evidence="1 2" key="1">
    <citation type="submission" date="2017-06" db="EMBL/GenBank/DDBJ databases">
        <title>A Novel Lytic Pseudoalteromonas phage Isolated from Qingdao coast of China.</title>
        <authorList>
            <person name="Li H."/>
        </authorList>
    </citation>
    <scope>NUCLEOTIDE SEQUENCE [LARGE SCALE GENOMIC DNA]</scope>
</reference>
<dbReference type="InterPro" id="IPR049156">
    <property type="entry name" value="Phage_chap_TAC_15-like"/>
</dbReference>
<name>A0A223LH74_9CAUD</name>
<dbReference type="GeneID" id="54981694"/>
<evidence type="ECO:0000313" key="2">
    <source>
        <dbReference type="Proteomes" id="UP000222256"/>
    </source>
</evidence>